<name>A0A101KRL1_RHILI</name>
<protein>
    <submittedName>
        <fullName evidence="1">Uncharacterized protein</fullName>
    </submittedName>
</protein>
<reference evidence="1 2" key="1">
    <citation type="submission" date="2015-12" db="EMBL/GenBank/DDBJ databases">
        <title>Draft genome sequence of Mesorhizobium sp. UFLA 01-765, a multitolerant efficient symbiont and plant-growth promoting strain isolated from Zn-mining soil using Leucaena leucocephala as a trap plant.</title>
        <authorList>
            <person name="Rangel W.M."/>
            <person name="Thijs S."/>
            <person name="Longatti S.M."/>
            <person name="Moreira F.M."/>
            <person name="Weyens N."/>
            <person name="Vangronsveld J."/>
            <person name="Van Hamme J.D."/>
            <person name="Bottos E.M."/>
            <person name="Rineau F."/>
        </authorList>
    </citation>
    <scope>NUCLEOTIDE SEQUENCE [LARGE SCALE GENOMIC DNA]</scope>
    <source>
        <strain evidence="1 2">UFLA 01-765</strain>
    </source>
</reference>
<accession>A0A101KRL1</accession>
<dbReference type="EMBL" id="LPWA01000115">
    <property type="protein sequence ID" value="KUM25654.1"/>
    <property type="molecule type" value="Genomic_DNA"/>
</dbReference>
<gene>
    <name evidence="1" type="ORF">AU467_25405</name>
</gene>
<evidence type="ECO:0000313" key="2">
    <source>
        <dbReference type="Proteomes" id="UP000053176"/>
    </source>
</evidence>
<dbReference type="AlphaFoldDB" id="A0A101KRL1"/>
<comment type="caution">
    <text evidence="1">The sequence shown here is derived from an EMBL/GenBank/DDBJ whole genome shotgun (WGS) entry which is preliminary data.</text>
</comment>
<evidence type="ECO:0000313" key="1">
    <source>
        <dbReference type="EMBL" id="KUM25654.1"/>
    </source>
</evidence>
<organism evidence="1 2">
    <name type="scientific">Rhizobium loti</name>
    <name type="common">Mesorhizobium loti</name>
    <dbReference type="NCBI Taxonomy" id="381"/>
    <lineage>
        <taxon>Bacteria</taxon>
        <taxon>Pseudomonadati</taxon>
        <taxon>Pseudomonadota</taxon>
        <taxon>Alphaproteobacteria</taxon>
        <taxon>Hyphomicrobiales</taxon>
        <taxon>Phyllobacteriaceae</taxon>
        <taxon>Mesorhizobium</taxon>
    </lineage>
</organism>
<proteinExistence type="predicted"/>
<dbReference type="OrthoDB" id="506280at2"/>
<dbReference type="Proteomes" id="UP000053176">
    <property type="component" value="Unassembled WGS sequence"/>
</dbReference>
<sequence length="109" mass="11895">MTNSKDSLAAGLLRPDGKRTYVFFMRKTSGRLETSLANLGATPVYAPDDTRQALLSAIRGWPSSTLKVTDKLTGWPSVKLDELMSEPLWNAVTSFARDIANGFRTVTGS</sequence>